<gene>
    <name evidence="2" type="ORF">AVEN_102696_1</name>
</gene>
<comment type="caution">
    <text evidence="2">The sequence shown here is derived from an EMBL/GenBank/DDBJ whole genome shotgun (WGS) entry which is preliminary data.</text>
</comment>
<protein>
    <submittedName>
        <fullName evidence="2">Uncharacterized protein</fullName>
    </submittedName>
</protein>
<evidence type="ECO:0000256" key="1">
    <source>
        <dbReference type="SAM" id="MobiDB-lite"/>
    </source>
</evidence>
<dbReference type="AlphaFoldDB" id="A0A4Y2X9X8"/>
<reference evidence="2 3" key="1">
    <citation type="journal article" date="2019" name="Sci. Rep.">
        <title>Orb-weaving spider Araneus ventricosus genome elucidates the spidroin gene catalogue.</title>
        <authorList>
            <person name="Kono N."/>
            <person name="Nakamura H."/>
            <person name="Ohtoshi R."/>
            <person name="Moran D.A.P."/>
            <person name="Shinohara A."/>
            <person name="Yoshida Y."/>
            <person name="Fujiwara M."/>
            <person name="Mori M."/>
            <person name="Tomita M."/>
            <person name="Arakawa K."/>
        </authorList>
    </citation>
    <scope>NUCLEOTIDE SEQUENCE [LARGE SCALE GENOMIC DNA]</scope>
</reference>
<organism evidence="2 3">
    <name type="scientific">Araneus ventricosus</name>
    <name type="common">Orbweaver spider</name>
    <name type="synonym">Epeira ventricosa</name>
    <dbReference type="NCBI Taxonomy" id="182803"/>
    <lineage>
        <taxon>Eukaryota</taxon>
        <taxon>Metazoa</taxon>
        <taxon>Ecdysozoa</taxon>
        <taxon>Arthropoda</taxon>
        <taxon>Chelicerata</taxon>
        <taxon>Arachnida</taxon>
        <taxon>Araneae</taxon>
        <taxon>Araneomorphae</taxon>
        <taxon>Entelegynae</taxon>
        <taxon>Araneoidea</taxon>
        <taxon>Araneidae</taxon>
        <taxon>Araneus</taxon>
    </lineage>
</organism>
<sequence>ALLRDADETPSQSLPGASPEESTRHRRRSGQKKKQR</sequence>
<dbReference type="Proteomes" id="UP000499080">
    <property type="component" value="Unassembled WGS sequence"/>
</dbReference>
<keyword evidence="3" id="KW-1185">Reference proteome</keyword>
<accession>A0A4Y2X9X8</accession>
<name>A0A4Y2X9X8_ARAVE</name>
<feature type="non-terminal residue" evidence="2">
    <location>
        <position position="1"/>
    </location>
</feature>
<evidence type="ECO:0000313" key="2">
    <source>
        <dbReference type="EMBL" id="GBO45979.1"/>
    </source>
</evidence>
<feature type="region of interest" description="Disordered" evidence="1">
    <location>
        <begin position="1"/>
        <end position="36"/>
    </location>
</feature>
<proteinExistence type="predicted"/>
<dbReference type="EMBL" id="BGPR01073393">
    <property type="protein sequence ID" value="GBO45979.1"/>
    <property type="molecule type" value="Genomic_DNA"/>
</dbReference>
<evidence type="ECO:0000313" key="3">
    <source>
        <dbReference type="Proteomes" id="UP000499080"/>
    </source>
</evidence>
<feature type="compositionally biased region" description="Basic residues" evidence="1">
    <location>
        <begin position="24"/>
        <end position="36"/>
    </location>
</feature>